<proteinExistence type="predicted"/>
<protein>
    <submittedName>
        <fullName evidence="1">Uncharacterized protein</fullName>
    </submittedName>
</protein>
<evidence type="ECO:0000313" key="1">
    <source>
        <dbReference type="EMBL" id="CTQ69263.1"/>
    </source>
</evidence>
<gene>
    <name evidence="1" type="ORF">LA5096_02074</name>
</gene>
<keyword evidence="2" id="KW-1185">Reference proteome</keyword>
<dbReference type="OrthoDB" id="7873606at2"/>
<dbReference type="Proteomes" id="UP000049983">
    <property type="component" value="Unassembled WGS sequence"/>
</dbReference>
<dbReference type="AlphaFoldDB" id="A0A0M6ZLK8"/>
<dbReference type="RefSeq" id="WP_055391493.1">
    <property type="nucleotide sequence ID" value="NZ_CXWA01000015.1"/>
</dbReference>
<dbReference type="STRING" id="311410.LA5095_05848"/>
<dbReference type="GeneID" id="97669470"/>
<reference evidence="2" key="1">
    <citation type="submission" date="2015-07" db="EMBL/GenBank/DDBJ databases">
        <authorList>
            <person name="Rodrigo-Torres Lidia"/>
            <person name="Arahal R.David."/>
        </authorList>
    </citation>
    <scope>NUCLEOTIDE SEQUENCE [LARGE SCALE GENOMIC DNA]</scope>
    <source>
        <strain evidence="2">CECT 5096</strain>
    </source>
</reference>
<dbReference type="EMBL" id="CXWC01000006">
    <property type="protein sequence ID" value="CTQ69263.1"/>
    <property type="molecule type" value="Genomic_DNA"/>
</dbReference>
<accession>A0A0M6ZLK8</accession>
<sequence>MSTLTNAAKNRILLVVERKLIRHRGHQHTQIAALKQLFRGFDCHLVAGEDYDGFLGQAAARISNRTRALSTLHWRMSNGSGRQKADAFLRALAAGRLRSLPASPYGNALLDACDRIGIGKSDVIVIPSADLESLESLGELVSAQKAKTPRMIVRFLDMELGEHKLARRLARLEKVLEIISEHGGLSLFCETEEMASEMKRCYGLNVRGGFYLPCSFDPSDPSARPGRKRKTTFRVGLFGGPRPGKGYDRVPRIVSSLEHLIGTRSLPLPIEILLQGSERDYGPGGVYEFARAYAAAEAPVRVAALSDRLSPEEFKDWFLSTDVILLPYDPQVYGLQGSGIIQDAVAAEKFVIHSKGIAMQTLLSHGNAIAAVSDAEFAEGVAEMARYPWKNREGCRLAAGFFKVLLDNNPALNAE</sequence>
<organism evidence="1 2">
    <name type="scientific">Roseibium album</name>
    <dbReference type="NCBI Taxonomy" id="311410"/>
    <lineage>
        <taxon>Bacteria</taxon>
        <taxon>Pseudomonadati</taxon>
        <taxon>Pseudomonadota</taxon>
        <taxon>Alphaproteobacteria</taxon>
        <taxon>Hyphomicrobiales</taxon>
        <taxon>Stappiaceae</taxon>
        <taxon>Roseibium</taxon>
    </lineage>
</organism>
<evidence type="ECO:0000313" key="2">
    <source>
        <dbReference type="Proteomes" id="UP000049983"/>
    </source>
</evidence>
<name>A0A0M6ZLK8_9HYPH</name>